<evidence type="ECO:0000313" key="2">
    <source>
        <dbReference type="Proteomes" id="UP000823749"/>
    </source>
</evidence>
<protein>
    <recommendedName>
        <fullName evidence="3">Retrotransposon gag domain-containing protein</fullName>
    </recommendedName>
</protein>
<accession>A0AAV6IE96</accession>
<sequence length="174" mass="19934">MTMALRAKNKLGFVDGSIEEPKETTQLRQWERCNDLVSSWILNSTESEIRVSILYAQTAREIWIDLRDRFTQTNAPKIYQLKQSIANTTQEDSSVSTYFTKMKALWDELNSLSTLLPCTCGHGKANAALQQQDRGMEFLQGLHGHYSGLRSQILLMDPFPNTTKIYALVRQEEK</sequence>
<name>A0AAV6IE96_9ERIC</name>
<proteinExistence type="predicted"/>
<dbReference type="PANTHER" id="PTHR37610:SF97">
    <property type="entry name" value="RETROTRANSPOSON GAG DOMAIN-CONTAINING PROTEIN"/>
    <property type="match status" value="1"/>
</dbReference>
<keyword evidence="2" id="KW-1185">Reference proteome</keyword>
<dbReference type="EMBL" id="JACTNZ010000011">
    <property type="protein sequence ID" value="KAG5526145.1"/>
    <property type="molecule type" value="Genomic_DNA"/>
</dbReference>
<organism evidence="1 2">
    <name type="scientific">Rhododendron griersonianum</name>
    <dbReference type="NCBI Taxonomy" id="479676"/>
    <lineage>
        <taxon>Eukaryota</taxon>
        <taxon>Viridiplantae</taxon>
        <taxon>Streptophyta</taxon>
        <taxon>Embryophyta</taxon>
        <taxon>Tracheophyta</taxon>
        <taxon>Spermatophyta</taxon>
        <taxon>Magnoliopsida</taxon>
        <taxon>eudicotyledons</taxon>
        <taxon>Gunneridae</taxon>
        <taxon>Pentapetalae</taxon>
        <taxon>asterids</taxon>
        <taxon>Ericales</taxon>
        <taxon>Ericaceae</taxon>
        <taxon>Ericoideae</taxon>
        <taxon>Rhodoreae</taxon>
        <taxon>Rhododendron</taxon>
    </lineage>
</organism>
<dbReference type="AlphaFoldDB" id="A0AAV6IE96"/>
<evidence type="ECO:0000313" key="1">
    <source>
        <dbReference type="EMBL" id="KAG5526145.1"/>
    </source>
</evidence>
<reference evidence="1" key="1">
    <citation type="submission" date="2020-08" db="EMBL/GenBank/DDBJ databases">
        <title>Plant Genome Project.</title>
        <authorList>
            <person name="Zhang R.-G."/>
        </authorList>
    </citation>
    <scope>NUCLEOTIDE SEQUENCE</scope>
    <source>
        <strain evidence="1">WSP0</strain>
        <tissue evidence="1">Leaf</tissue>
    </source>
</reference>
<comment type="caution">
    <text evidence="1">The sequence shown here is derived from an EMBL/GenBank/DDBJ whole genome shotgun (WGS) entry which is preliminary data.</text>
</comment>
<evidence type="ECO:0008006" key="3">
    <source>
        <dbReference type="Google" id="ProtNLM"/>
    </source>
</evidence>
<dbReference type="Proteomes" id="UP000823749">
    <property type="component" value="Chromosome 11"/>
</dbReference>
<dbReference type="PANTHER" id="PTHR37610">
    <property type="entry name" value="CCHC-TYPE DOMAIN-CONTAINING PROTEIN"/>
    <property type="match status" value="1"/>
</dbReference>
<dbReference type="Pfam" id="PF14223">
    <property type="entry name" value="Retrotran_gag_2"/>
    <property type="match status" value="1"/>
</dbReference>
<gene>
    <name evidence="1" type="ORF">RHGRI_032430</name>
</gene>